<dbReference type="InParanoid" id="F4RSC2"/>
<gene>
    <name evidence="6" type="ORF">MELLADRAFT_88606</name>
</gene>
<keyword evidence="2" id="KW-0808">Transferase</keyword>
<evidence type="ECO:0000256" key="1">
    <source>
        <dbReference type="ARBA" id="ARBA00022527"/>
    </source>
</evidence>
<evidence type="ECO:0000256" key="4">
    <source>
        <dbReference type="SAM" id="MobiDB-lite"/>
    </source>
</evidence>
<dbReference type="GO" id="GO:0004674">
    <property type="term" value="F:protein serine/threonine kinase activity"/>
    <property type="evidence" value="ECO:0007669"/>
    <property type="project" value="UniProtKB-KW"/>
</dbReference>
<name>F4RSC2_MELLP</name>
<evidence type="ECO:0000259" key="5">
    <source>
        <dbReference type="PROSITE" id="PS51158"/>
    </source>
</evidence>
<dbReference type="VEuPathDB" id="FungiDB:MELLADRAFT_88606"/>
<dbReference type="KEGG" id="mlr:MELLADRAFT_88606"/>
<feature type="region of interest" description="Disordered" evidence="4">
    <location>
        <begin position="182"/>
        <end position="229"/>
    </location>
</feature>
<dbReference type="SUPFAM" id="SSF56112">
    <property type="entry name" value="Protein kinase-like (PK-like)"/>
    <property type="match status" value="1"/>
</dbReference>
<feature type="region of interest" description="Disordered" evidence="4">
    <location>
        <begin position="110"/>
        <end position="151"/>
    </location>
</feature>
<dbReference type="InterPro" id="IPR011009">
    <property type="entry name" value="Kinase-like_dom_sf"/>
</dbReference>
<dbReference type="AlphaFoldDB" id="F4RSC2"/>
<dbReference type="RefSeq" id="XP_007412010.1">
    <property type="nucleotide sequence ID" value="XM_007411948.1"/>
</dbReference>
<evidence type="ECO:0000313" key="7">
    <source>
        <dbReference type="Proteomes" id="UP000001072"/>
    </source>
</evidence>
<keyword evidence="7" id="KW-1185">Reference proteome</keyword>
<keyword evidence="3" id="KW-0418">Kinase</keyword>
<feature type="region of interest" description="Disordered" evidence="4">
    <location>
        <begin position="463"/>
        <end position="503"/>
    </location>
</feature>
<accession>F4RSC2</accession>
<feature type="compositionally biased region" description="Low complexity" evidence="4">
    <location>
        <begin position="471"/>
        <end position="485"/>
    </location>
</feature>
<dbReference type="HOGENOM" id="CLU_347170_0_0_1"/>
<dbReference type="OrthoDB" id="2514286at2759"/>
<feature type="compositionally biased region" description="Low complexity" evidence="4">
    <location>
        <begin position="182"/>
        <end position="196"/>
    </location>
</feature>
<dbReference type="Gene3D" id="3.20.200.10">
    <property type="entry name" value="MHCK/EF2 kinase"/>
    <property type="match status" value="1"/>
</dbReference>
<feature type="domain" description="Alpha-type protein kinase" evidence="5">
    <location>
        <begin position="704"/>
        <end position="915"/>
    </location>
</feature>
<evidence type="ECO:0000313" key="6">
    <source>
        <dbReference type="EMBL" id="EGG04571.1"/>
    </source>
</evidence>
<organism evidence="7">
    <name type="scientific">Melampsora larici-populina (strain 98AG31 / pathotype 3-4-7)</name>
    <name type="common">Poplar leaf rust fungus</name>
    <dbReference type="NCBI Taxonomy" id="747676"/>
    <lineage>
        <taxon>Eukaryota</taxon>
        <taxon>Fungi</taxon>
        <taxon>Dikarya</taxon>
        <taxon>Basidiomycota</taxon>
        <taxon>Pucciniomycotina</taxon>
        <taxon>Pucciniomycetes</taxon>
        <taxon>Pucciniales</taxon>
        <taxon>Melampsoraceae</taxon>
        <taxon>Melampsora</taxon>
    </lineage>
</organism>
<keyword evidence="1" id="KW-0723">Serine/threonine-protein kinase</keyword>
<sequence>MPDSPYIGRNYRRVPPHNHLPLPNPALGGQVGLSCPNCPPSNNRSLVHFPGGEDSIKVRCETVKHYYRTFKLNQLNHEIALINAGQKYPIAFDRSAHGPPVNLQGAVVPARTSNRAHHATSSTSTQPKRGPPSIECARSGQGPTSGKHKKWGHVGCTLRYCKSCCNAYGPPGACYVHRTKSATSTTTTRQAAQATSPPSGDNMAPPANLLATPPGHHHPSPPADLPKAKRPRVIPQCSQSIHRVGRLLDDDSALVLERARQAQAEAHKRASQASAPSAVKGKVISLHLVTNEPRTPVISHIFPTWPVATLDHCSSLVRQAKEAAGAQWDGSLLIWDKDIKNWVRRLCNRCMRARADQLLFIPIFLKREVPVTLPHRYIDTLQNLIICVPSQRLALAHELQDALEGLGMGKPSIPKVPTESTETTATIVNKSPVIQASAKPTTSQKTYGSSLDPICFLDDLDTESETPRNLSSSSPTATRPSTPESLLALPSNKEEPPLNNDIHQPQVTTSLREWPGDDVLFSSVLEWYQSASQRGIRIPQWKVTFGSMHELHEPTAYRYFAWVKHTGYVRMMNWLKGWPDGGEINPQNVTVSRARRHFQEEFNAGTGALEPINIRGFGGTPISSSIYPSGLSSVFAFETISHLKFFFPFSSSQYNFSLGFASPALYLTDSEELGWQALPFDEPKDDSRDLVFGYERRMGKGVTWTDVDSYKWGFYHVKVSVNDHIWTCYDGRNTHPAVWRQGFSRIILEAMALEQSKNNIGDHLQFAQCLTHADCLLQKFKTIVQQRGMLTVSQRTILNSLRAHAASRNHSWFNLREPVESPEYITSDCQFGPQHRAPGFLGSLLHCFTHWTYEYHGRLGLICGFRGSNGIISELSIMDTARGWFLDNPGTAALQLFASNHMCESLCKEVGLIAPPPFYSAEGSA</sequence>
<dbReference type="PROSITE" id="PS51158">
    <property type="entry name" value="ALPHA_KINASE"/>
    <property type="match status" value="1"/>
</dbReference>
<dbReference type="Pfam" id="PF02816">
    <property type="entry name" value="Alpha_kinase"/>
    <property type="match status" value="1"/>
</dbReference>
<dbReference type="InterPro" id="IPR004166">
    <property type="entry name" value="a-kinase_dom"/>
</dbReference>
<protein>
    <recommendedName>
        <fullName evidence="5">Alpha-type protein kinase domain-containing protein</fullName>
    </recommendedName>
</protein>
<evidence type="ECO:0000256" key="2">
    <source>
        <dbReference type="ARBA" id="ARBA00022679"/>
    </source>
</evidence>
<dbReference type="GO" id="GO:0005524">
    <property type="term" value="F:ATP binding"/>
    <property type="evidence" value="ECO:0007669"/>
    <property type="project" value="InterPro"/>
</dbReference>
<dbReference type="GeneID" id="18934931"/>
<proteinExistence type="predicted"/>
<dbReference type="Proteomes" id="UP000001072">
    <property type="component" value="Unassembled WGS sequence"/>
</dbReference>
<reference evidence="7" key="1">
    <citation type="journal article" date="2011" name="Proc. Natl. Acad. Sci. U.S.A.">
        <title>Obligate biotrophy features unraveled by the genomic analysis of rust fungi.</title>
        <authorList>
            <person name="Duplessis S."/>
            <person name="Cuomo C.A."/>
            <person name="Lin Y.-C."/>
            <person name="Aerts A."/>
            <person name="Tisserant E."/>
            <person name="Veneault-Fourrey C."/>
            <person name="Joly D.L."/>
            <person name="Hacquard S."/>
            <person name="Amselem J."/>
            <person name="Cantarel B.L."/>
            <person name="Chiu R."/>
            <person name="Coutinho P.M."/>
            <person name="Feau N."/>
            <person name="Field M."/>
            <person name="Frey P."/>
            <person name="Gelhaye E."/>
            <person name="Goldberg J."/>
            <person name="Grabherr M.G."/>
            <person name="Kodira C.D."/>
            <person name="Kohler A."/>
            <person name="Kuees U."/>
            <person name="Lindquist E.A."/>
            <person name="Lucas S.M."/>
            <person name="Mago R."/>
            <person name="Mauceli E."/>
            <person name="Morin E."/>
            <person name="Murat C."/>
            <person name="Pangilinan J.L."/>
            <person name="Park R."/>
            <person name="Pearson M."/>
            <person name="Quesneville H."/>
            <person name="Rouhier N."/>
            <person name="Sakthikumar S."/>
            <person name="Salamov A.A."/>
            <person name="Schmutz J."/>
            <person name="Selles B."/>
            <person name="Shapiro H."/>
            <person name="Tanguay P."/>
            <person name="Tuskan G.A."/>
            <person name="Henrissat B."/>
            <person name="Van de Peer Y."/>
            <person name="Rouze P."/>
            <person name="Ellis J.G."/>
            <person name="Dodds P.N."/>
            <person name="Schein J.E."/>
            <person name="Zhong S."/>
            <person name="Hamelin R.C."/>
            <person name="Grigoriev I.V."/>
            <person name="Szabo L.J."/>
            <person name="Martin F."/>
        </authorList>
    </citation>
    <scope>NUCLEOTIDE SEQUENCE [LARGE SCALE GENOMIC DNA]</scope>
    <source>
        <strain evidence="7">98AG31 / pathotype 3-4-7</strain>
    </source>
</reference>
<dbReference type="EMBL" id="GL883117">
    <property type="protein sequence ID" value="EGG04571.1"/>
    <property type="molecule type" value="Genomic_DNA"/>
</dbReference>
<evidence type="ECO:0000256" key="3">
    <source>
        <dbReference type="ARBA" id="ARBA00022777"/>
    </source>
</evidence>